<evidence type="ECO:0000256" key="9">
    <source>
        <dbReference type="ARBA" id="ARBA00047365"/>
    </source>
</evidence>
<accession>F0SW33</accession>
<dbReference type="PROSITE" id="PS51379">
    <property type="entry name" value="4FE4S_FER_2"/>
    <property type="match status" value="1"/>
</dbReference>
<dbReference type="PANTHER" id="PTHR30352:SF4">
    <property type="entry name" value="PYRUVATE FORMATE-LYASE 2-ACTIVATING ENZYME"/>
    <property type="match status" value="1"/>
</dbReference>
<dbReference type="PROSITE" id="PS01087">
    <property type="entry name" value="RADICAL_ACTIVATING"/>
    <property type="match status" value="1"/>
</dbReference>
<evidence type="ECO:0000313" key="12">
    <source>
        <dbReference type="EMBL" id="ADY56817.1"/>
    </source>
</evidence>
<dbReference type="SUPFAM" id="SSF102114">
    <property type="entry name" value="Radical SAM enzymes"/>
    <property type="match status" value="1"/>
</dbReference>
<evidence type="ECO:0000256" key="8">
    <source>
        <dbReference type="ARBA" id="ARBA00023014"/>
    </source>
</evidence>
<dbReference type="Gene3D" id="3.30.70.20">
    <property type="match status" value="1"/>
</dbReference>
<dbReference type="InterPro" id="IPR034457">
    <property type="entry name" value="Organic_radical-activating"/>
</dbReference>
<dbReference type="NCBIfam" id="NF033717">
    <property type="entry name" value="HPDL_rSAM_activ"/>
    <property type="match status" value="1"/>
</dbReference>
<evidence type="ECO:0000256" key="7">
    <source>
        <dbReference type="ARBA" id="ARBA00023004"/>
    </source>
</evidence>
<sequence>MMEIQDKALISSIESFTTHDGPGCRTTIFFAGCPLKCDWCANPEAMESKRKILFAEQNCRARDGCSRCVKACPHGALRSANGALQIDRGICTDCISFHCTEVCHLDAIRLCGKDYTADQLMERLRIDSGSWGEGGGVTFSGGEPLRQAGFLLSLLPILKRENIHTAIETSAFAAEEVFQAVMDEIDFAFIDIKHVDPTLHHSRTGVDNTPILSNITALARSGYQGRLIIRVPMVAGYNDTVENMTATARFMSGLDLKEINLLRFHRLGESKWRQLGKESPYDDKPSAIDLSGMKEIFAQKGIACYIGEDTPF</sequence>
<dbReference type="Gene3D" id="3.80.30.10">
    <property type="entry name" value="pyruvate-formate lyase- activating enzyme"/>
    <property type="match status" value="1"/>
</dbReference>
<dbReference type="SFLD" id="SFLDG01118">
    <property type="entry name" value="activating_enzymes__group_2"/>
    <property type="match status" value="1"/>
</dbReference>
<dbReference type="SUPFAM" id="SSF54862">
    <property type="entry name" value="4Fe-4S ferredoxins"/>
    <property type="match status" value="1"/>
</dbReference>
<keyword evidence="13" id="KW-1185">Reference proteome</keyword>
<dbReference type="Pfam" id="PF13353">
    <property type="entry name" value="Fer4_12"/>
    <property type="match status" value="1"/>
</dbReference>
<keyword evidence="8" id="KW-0411">Iron-sulfur</keyword>
<evidence type="ECO:0000313" key="13">
    <source>
        <dbReference type="Proteomes" id="UP000007488"/>
    </source>
</evidence>
<dbReference type="KEGG" id="sgy:Sgly_2534"/>
<dbReference type="GO" id="GO:0016491">
    <property type="term" value="F:oxidoreductase activity"/>
    <property type="evidence" value="ECO:0007669"/>
    <property type="project" value="UniProtKB-KW"/>
</dbReference>
<dbReference type="InterPro" id="IPR058240">
    <property type="entry name" value="rSAM_sf"/>
</dbReference>
<dbReference type="EC" id="4.1.1.83" evidence="12"/>
<dbReference type="InterPro" id="IPR040074">
    <property type="entry name" value="BssD/PflA/YjjW"/>
</dbReference>
<reference evidence="12 13" key="1">
    <citation type="journal article" date="2011" name="Stand. Genomic Sci.">
        <title>Complete genome sequence of Syntrophobotulus glycolicus type strain (FlGlyR).</title>
        <authorList>
            <person name="Han C."/>
            <person name="Mwirichia R."/>
            <person name="Chertkov O."/>
            <person name="Held B."/>
            <person name="Lapidus A."/>
            <person name="Nolan M."/>
            <person name="Lucas S."/>
            <person name="Hammon N."/>
            <person name="Deshpande S."/>
            <person name="Cheng J.F."/>
            <person name="Tapia R."/>
            <person name="Goodwin L."/>
            <person name="Pitluck S."/>
            <person name="Huntemann M."/>
            <person name="Liolios K."/>
            <person name="Ivanova N."/>
            <person name="Pagani I."/>
            <person name="Mavromatis K."/>
            <person name="Ovchinikova G."/>
            <person name="Pati A."/>
            <person name="Chen A."/>
            <person name="Palaniappan K."/>
            <person name="Land M."/>
            <person name="Hauser L."/>
            <person name="Brambilla E.M."/>
            <person name="Rohde M."/>
            <person name="Spring S."/>
            <person name="Sikorski J."/>
            <person name="Goker M."/>
            <person name="Woyke T."/>
            <person name="Bristow J."/>
            <person name="Eisen J.A."/>
            <person name="Markowitz V."/>
            <person name="Hugenholtz P."/>
            <person name="Kyrpides N.C."/>
            <person name="Klenk H.P."/>
            <person name="Detter J.C."/>
        </authorList>
    </citation>
    <scope>NUCLEOTIDE SEQUENCE [LARGE SCALE GENOMIC DNA]</scope>
    <source>
        <strain evidence="13">DSM 8271 / FlGlyR</strain>
    </source>
</reference>
<proteinExistence type="inferred from homology"/>
<dbReference type="NCBIfam" id="TIGR02494">
    <property type="entry name" value="PFLE_PFLC"/>
    <property type="match status" value="1"/>
</dbReference>
<dbReference type="STRING" id="645991.Sgly_2534"/>
<comment type="cofactor">
    <cofactor evidence="1">
        <name>[4Fe-4S] cluster</name>
        <dbReference type="ChEBI" id="CHEBI:49883"/>
    </cofactor>
</comment>
<dbReference type="HOGENOM" id="CLU_058969_0_0_9"/>
<dbReference type="InterPro" id="IPR012839">
    <property type="entry name" value="Organic_radical_activase"/>
</dbReference>
<dbReference type="SFLD" id="SFLDG01066">
    <property type="entry name" value="organic_radical-activating_enz"/>
    <property type="match status" value="1"/>
</dbReference>
<evidence type="ECO:0000256" key="2">
    <source>
        <dbReference type="ARBA" id="ARBA00009777"/>
    </source>
</evidence>
<evidence type="ECO:0000256" key="3">
    <source>
        <dbReference type="ARBA" id="ARBA00022485"/>
    </source>
</evidence>
<dbReference type="PIRSF" id="PIRSF000371">
    <property type="entry name" value="PFL_act_enz"/>
    <property type="match status" value="1"/>
</dbReference>
<evidence type="ECO:0000256" key="6">
    <source>
        <dbReference type="ARBA" id="ARBA00023002"/>
    </source>
</evidence>
<dbReference type="PANTHER" id="PTHR30352">
    <property type="entry name" value="PYRUVATE FORMATE-LYASE-ACTIVATING ENZYME"/>
    <property type="match status" value="1"/>
</dbReference>
<dbReference type="RefSeq" id="WP_013625682.1">
    <property type="nucleotide sequence ID" value="NC_015172.1"/>
</dbReference>
<gene>
    <name evidence="12" type="ordered locus">Sgly_2534</name>
</gene>
<protein>
    <submittedName>
        <fullName evidence="12">4-hydroxyphenylacetate decarboxylase subunit A</fullName>
        <ecNumber evidence="12">4.1.1.83</ecNumber>
    </submittedName>
</protein>
<comment type="catalytic activity">
    <reaction evidence="9">
        <text>glycyl-[protein] + reduced [flavodoxin] + S-adenosyl-L-methionine = glycin-2-yl radical-[protein] + semiquinone [flavodoxin] + 5'-deoxyadenosine + L-methionine + H(+)</text>
        <dbReference type="Rhea" id="RHEA:61976"/>
        <dbReference type="Rhea" id="RHEA-COMP:10622"/>
        <dbReference type="Rhea" id="RHEA-COMP:14480"/>
        <dbReference type="Rhea" id="RHEA-COMP:15993"/>
        <dbReference type="Rhea" id="RHEA-COMP:15994"/>
        <dbReference type="ChEBI" id="CHEBI:15378"/>
        <dbReference type="ChEBI" id="CHEBI:17319"/>
        <dbReference type="ChEBI" id="CHEBI:29947"/>
        <dbReference type="ChEBI" id="CHEBI:32722"/>
        <dbReference type="ChEBI" id="CHEBI:57618"/>
        <dbReference type="ChEBI" id="CHEBI:57844"/>
        <dbReference type="ChEBI" id="CHEBI:59789"/>
        <dbReference type="ChEBI" id="CHEBI:140311"/>
    </reaction>
</comment>
<keyword evidence="5" id="KW-0479">Metal-binding</keyword>
<dbReference type="Proteomes" id="UP000007488">
    <property type="component" value="Chromosome"/>
</dbReference>
<evidence type="ECO:0000256" key="5">
    <source>
        <dbReference type="ARBA" id="ARBA00022723"/>
    </source>
</evidence>
<dbReference type="AlphaFoldDB" id="F0SW33"/>
<feature type="domain" description="Radical SAM core" evidence="11">
    <location>
        <begin position="19"/>
        <end position="303"/>
    </location>
</feature>
<dbReference type="GO" id="GO:0051539">
    <property type="term" value="F:4 iron, 4 sulfur cluster binding"/>
    <property type="evidence" value="ECO:0007669"/>
    <property type="project" value="UniProtKB-KW"/>
</dbReference>
<dbReference type="eggNOG" id="COG1180">
    <property type="taxonomic scope" value="Bacteria"/>
</dbReference>
<dbReference type="InterPro" id="IPR017896">
    <property type="entry name" value="4Fe4S_Fe-S-bd"/>
</dbReference>
<keyword evidence="6" id="KW-0560">Oxidoreductase</keyword>
<dbReference type="SFLD" id="SFLDS00029">
    <property type="entry name" value="Radical_SAM"/>
    <property type="match status" value="1"/>
</dbReference>
<keyword evidence="4" id="KW-0949">S-adenosyl-L-methionine</keyword>
<evidence type="ECO:0000259" key="11">
    <source>
        <dbReference type="PROSITE" id="PS51918"/>
    </source>
</evidence>
<dbReference type="InterPro" id="IPR007197">
    <property type="entry name" value="rSAM"/>
</dbReference>
<reference evidence="13" key="2">
    <citation type="submission" date="2011-02" db="EMBL/GenBank/DDBJ databases">
        <title>The complete genome of Syntrophobotulus glycolicus DSM 8271.</title>
        <authorList>
            <person name="Lucas S."/>
            <person name="Copeland A."/>
            <person name="Lapidus A."/>
            <person name="Bruce D."/>
            <person name="Goodwin L."/>
            <person name="Pitluck S."/>
            <person name="Kyrpides N."/>
            <person name="Mavromatis K."/>
            <person name="Pagani I."/>
            <person name="Ivanova N."/>
            <person name="Mikhailova N."/>
            <person name="Chertkov O."/>
            <person name="Held B."/>
            <person name="Detter J.C."/>
            <person name="Tapia R."/>
            <person name="Han C."/>
            <person name="Land M."/>
            <person name="Hauser L."/>
            <person name="Markowitz V."/>
            <person name="Cheng J.-F."/>
            <person name="Hugenholtz P."/>
            <person name="Woyke T."/>
            <person name="Wu D."/>
            <person name="Spring S."/>
            <person name="Schroeder M."/>
            <person name="Brambilla E."/>
            <person name="Klenk H.-P."/>
            <person name="Eisen J.A."/>
        </authorList>
    </citation>
    <scope>NUCLEOTIDE SEQUENCE [LARGE SCALE GENOMIC DNA]</scope>
    <source>
        <strain evidence="13">DSM 8271 / FlGlyR</strain>
    </source>
</reference>
<dbReference type="InterPro" id="IPR001989">
    <property type="entry name" value="Radical_activat_CS"/>
</dbReference>
<dbReference type="PROSITE" id="PS51918">
    <property type="entry name" value="RADICAL_SAM"/>
    <property type="match status" value="1"/>
</dbReference>
<dbReference type="GO" id="GO:0046872">
    <property type="term" value="F:metal ion binding"/>
    <property type="evidence" value="ECO:0007669"/>
    <property type="project" value="UniProtKB-KW"/>
</dbReference>
<name>F0SW33_SYNGF</name>
<comment type="similarity">
    <text evidence="2">Belongs to the organic radical-activating enzymes family.</text>
</comment>
<organism evidence="12 13">
    <name type="scientific">Syntrophobotulus glycolicus (strain DSM 8271 / FlGlyR)</name>
    <dbReference type="NCBI Taxonomy" id="645991"/>
    <lineage>
        <taxon>Bacteria</taxon>
        <taxon>Bacillati</taxon>
        <taxon>Bacillota</taxon>
        <taxon>Clostridia</taxon>
        <taxon>Eubacteriales</taxon>
        <taxon>Desulfitobacteriaceae</taxon>
        <taxon>Syntrophobotulus</taxon>
    </lineage>
</organism>
<keyword evidence="7" id="KW-0408">Iron</keyword>
<evidence type="ECO:0000256" key="1">
    <source>
        <dbReference type="ARBA" id="ARBA00001966"/>
    </source>
</evidence>
<evidence type="ECO:0000256" key="4">
    <source>
        <dbReference type="ARBA" id="ARBA00022691"/>
    </source>
</evidence>
<keyword evidence="12" id="KW-0456">Lyase</keyword>
<dbReference type="EMBL" id="CP002547">
    <property type="protein sequence ID" value="ADY56817.1"/>
    <property type="molecule type" value="Genomic_DNA"/>
</dbReference>
<feature type="domain" description="4Fe-4S ferredoxin-type" evidence="10">
    <location>
        <begin position="50"/>
        <end position="82"/>
    </location>
</feature>
<keyword evidence="3" id="KW-0004">4Fe-4S</keyword>
<evidence type="ECO:0000259" key="10">
    <source>
        <dbReference type="PROSITE" id="PS51379"/>
    </source>
</evidence>
<dbReference type="GO" id="GO:0043722">
    <property type="term" value="F:4-hydroxyphenylacetate decarboxylase activity"/>
    <property type="evidence" value="ECO:0007669"/>
    <property type="project" value="UniProtKB-EC"/>
</dbReference>